<name>A0A0R1YUW2_9LACO</name>
<dbReference type="Proteomes" id="UP000051010">
    <property type="component" value="Unassembled WGS sequence"/>
</dbReference>
<keyword evidence="3" id="KW-0663">Pyridoxal phosphate</keyword>
<dbReference type="GO" id="GO:0030170">
    <property type="term" value="F:pyridoxal phosphate binding"/>
    <property type="evidence" value="ECO:0007669"/>
    <property type="project" value="InterPro"/>
</dbReference>
<dbReference type="RefSeq" id="WP_054732192.1">
    <property type="nucleotide sequence ID" value="NZ_AZFZ01000002.1"/>
</dbReference>
<evidence type="ECO:0000256" key="2">
    <source>
        <dbReference type="ARBA" id="ARBA00012224"/>
    </source>
</evidence>
<organism evidence="7 8">
    <name type="scientific">Lentilactobacillus parafarraginis DSM 18390 = JCM 14109</name>
    <dbReference type="NCBI Taxonomy" id="1423786"/>
    <lineage>
        <taxon>Bacteria</taxon>
        <taxon>Bacillati</taxon>
        <taxon>Bacillota</taxon>
        <taxon>Bacilli</taxon>
        <taxon>Lactobacillales</taxon>
        <taxon>Lactobacillaceae</taxon>
        <taxon>Lentilactobacillus</taxon>
    </lineage>
</organism>
<dbReference type="AlphaFoldDB" id="A0A0R1YUW2"/>
<sequence>MADFNSIIPRRNTDSVKWDVKDNELPMWVADMDFKTAPEIIAAMQKKVAFGVFGYEEPHENLFNAVADWYQRQHHARPKTAWMLFCTGVVPAISSAVRRVSHVGDNVVVSAPVYNIFYNSIVNNGRHVLSSDLVYDAHTHQYSVDWEDLEAKLAEPLSTMMILCNPHNPVGKVWSRDDLIRISKLCIKHHVTLLSDEIHGDLVVGDPQYTPIFSLPEDLIQQTIVCVSPSKTFNVAALHAATVIVPNDNLRQIVNRGINTDELGEPNLLAIPGTIAAYTKGDQWLSELKTHISQNRATLTDFCKQNLPQIHVVSSNATYLVWVDCGEITHNSDDLEAYIRQETGLYVSAGTVYGGNGNQFLRINIACPASMLADGLQRLKQGIQAYQAKTEK</sequence>
<dbReference type="EC" id="4.4.1.13" evidence="2"/>
<dbReference type="PANTHER" id="PTHR43525">
    <property type="entry name" value="PROTEIN MALY"/>
    <property type="match status" value="1"/>
</dbReference>
<dbReference type="InterPro" id="IPR015422">
    <property type="entry name" value="PyrdxlP-dep_Trfase_small"/>
</dbReference>
<reference evidence="7 8" key="1">
    <citation type="journal article" date="2015" name="Genome Announc.">
        <title>Expanding the biotechnology potential of lactobacilli through comparative genomics of 213 strains and associated genera.</title>
        <authorList>
            <person name="Sun Z."/>
            <person name="Harris H.M."/>
            <person name="McCann A."/>
            <person name="Guo C."/>
            <person name="Argimon S."/>
            <person name="Zhang W."/>
            <person name="Yang X."/>
            <person name="Jeffery I.B."/>
            <person name="Cooney J.C."/>
            <person name="Kagawa T.F."/>
            <person name="Liu W."/>
            <person name="Song Y."/>
            <person name="Salvetti E."/>
            <person name="Wrobel A."/>
            <person name="Rasinkangas P."/>
            <person name="Parkhill J."/>
            <person name="Rea M.C."/>
            <person name="O'Sullivan O."/>
            <person name="Ritari J."/>
            <person name="Douillard F.P."/>
            <person name="Paul Ross R."/>
            <person name="Yang R."/>
            <person name="Briner A.E."/>
            <person name="Felis G.E."/>
            <person name="de Vos W.M."/>
            <person name="Barrangou R."/>
            <person name="Klaenhammer T.R."/>
            <person name="Caufield P.W."/>
            <person name="Cui Y."/>
            <person name="Zhang H."/>
            <person name="O'Toole P.W."/>
        </authorList>
    </citation>
    <scope>NUCLEOTIDE SEQUENCE [LARGE SCALE GENOMIC DNA]</scope>
    <source>
        <strain evidence="7 8">DSM 18390</strain>
    </source>
</reference>
<evidence type="ECO:0000313" key="8">
    <source>
        <dbReference type="Proteomes" id="UP000051010"/>
    </source>
</evidence>
<comment type="cofactor">
    <cofactor evidence="1">
        <name>pyridoxal 5'-phosphate</name>
        <dbReference type="ChEBI" id="CHEBI:597326"/>
    </cofactor>
</comment>
<dbReference type="CDD" id="cd00609">
    <property type="entry name" value="AAT_like"/>
    <property type="match status" value="1"/>
</dbReference>
<dbReference type="PATRIC" id="fig|1423786.4.peg.921"/>
<dbReference type="InterPro" id="IPR027619">
    <property type="entry name" value="C-S_lyase_PatB-like"/>
</dbReference>
<protein>
    <recommendedName>
        <fullName evidence="2">cysteine-S-conjugate beta-lyase</fullName>
        <ecNumber evidence="2">4.4.1.13</ecNumber>
    </recommendedName>
</protein>
<evidence type="ECO:0000256" key="5">
    <source>
        <dbReference type="ARBA" id="ARBA00037974"/>
    </source>
</evidence>
<dbReference type="GO" id="GO:0047804">
    <property type="term" value="F:cysteine-S-conjugate beta-lyase activity"/>
    <property type="evidence" value="ECO:0007669"/>
    <property type="project" value="UniProtKB-EC"/>
</dbReference>
<proteinExistence type="inferred from homology"/>
<evidence type="ECO:0000256" key="1">
    <source>
        <dbReference type="ARBA" id="ARBA00001933"/>
    </source>
</evidence>
<dbReference type="NCBIfam" id="TIGR04350">
    <property type="entry name" value="C_S_lyase_PatB"/>
    <property type="match status" value="1"/>
</dbReference>
<keyword evidence="4 7" id="KW-0456">Lyase</keyword>
<accession>A0A0R1YUW2</accession>
<dbReference type="EMBL" id="AZFZ01000002">
    <property type="protein sequence ID" value="KRM45685.1"/>
    <property type="molecule type" value="Genomic_DNA"/>
</dbReference>
<gene>
    <name evidence="7" type="ORF">FD47_GL000869</name>
</gene>
<evidence type="ECO:0000313" key="7">
    <source>
        <dbReference type="EMBL" id="KRM45685.1"/>
    </source>
</evidence>
<comment type="similarity">
    <text evidence="5">Belongs to the class-II pyridoxal-phosphate-dependent aminotransferase family. MalY/PatB cystathionine beta-lyase subfamily.</text>
</comment>
<dbReference type="InterPro" id="IPR015424">
    <property type="entry name" value="PyrdxlP-dep_Trfase"/>
</dbReference>
<dbReference type="SUPFAM" id="SSF53383">
    <property type="entry name" value="PLP-dependent transferases"/>
    <property type="match status" value="1"/>
</dbReference>
<dbReference type="Gene3D" id="3.40.640.10">
    <property type="entry name" value="Type I PLP-dependent aspartate aminotransferase-like (Major domain)"/>
    <property type="match status" value="1"/>
</dbReference>
<dbReference type="PANTHER" id="PTHR43525:SF1">
    <property type="entry name" value="PROTEIN MALY"/>
    <property type="match status" value="1"/>
</dbReference>
<evidence type="ECO:0000256" key="3">
    <source>
        <dbReference type="ARBA" id="ARBA00022898"/>
    </source>
</evidence>
<dbReference type="Gene3D" id="3.90.1150.10">
    <property type="entry name" value="Aspartate Aminotransferase, domain 1"/>
    <property type="match status" value="1"/>
</dbReference>
<dbReference type="InterPro" id="IPR004839">
    <property type="entry name" value="Aminotransferase_I/II_large"/>
</dbReference>
<dbReference type="InterPro" id="IPR051798">
    <property type="entry name" value="Class-II_PLP-Dep_Aminotrans"/>
</dbReference>
<dbReference type="InterPro" id="IPR015421">
    <property type="entry name" value="PyrdxlP-dep_Trfase_major"/>
</dbReference>
<comment type="caution">
    <text evidence="7">The sequence shown here is derived from an EMBL/GenBank/DDBJ whole genome shotgun (WGS) entry which is preliminary data.</text>
</comment>
<dbReference type="Pfam" id="PF00155">
    <property type="entry name" value="Aminotran_1_2"/>
    <property type="match status" value="1"/>
</dbReference>
<evidence type="ECO:0000256" key="4">
    <source>
        <dbReference type="ARBA" id="ARBA00023239"/>
    </source>
</evidence>
<feature type="domain" description="Aminotransferase class I/classII large" evidence="6">
    <location>
        <begin position="31"/>
        <end position="379"/>
    </location>
</feature>
<evidence type="ECO:0000259" key="6">
    <source>
        <dbReference type="Pfam" id="PF00155"/>
    </source>
</evidence>